<dbReference type="Pfam" id="PF01208">
    <property type="entry name" value="URO-D"/>
    <property type="match status" value="1"/>
</dbReference>
<name>D9PII0_9ZZZZ</name>
<dbReference type="AlphaFoldDB" id="D9PII0"/>
<dbReference type="SUPFAM" id="SSF51726">
    <property type="entry name" value="UROD/MetE-like"/>
    <property type="match status" value="1"/>
</dbReference>
<dbReference type="GO" id="GO:0004853">
    <property type="term" value="F:uroporphyrinogen decarboxylase activity"/>
    <property type="evidence" value="ECO:0007669"/>
    <property type="project" value="InterPro"/>
</dbReference>
<comment type="caution">
    <text evidence="2">The sequence shown here is derived from an EMBL/GenBank/DDBJ whole genome shotgun (WGS) entry which is preliminary data.</text>
</comment>
<reference evidence="2" key="2">
    <citation type="journal article" date="2011" name="Microb. Ecol.">
        <title>Taxonomic and Functional Metagenomic Profiling of the Microbial Community in the Anoxic Sediment of a Sub-saline Shallow Lake (Laguna de Carrizo, Central Spain).</title>
        <authorList>
            <person name="Ferrer M."/>
            <person name="Guazzaroni M.E."/>
            <person name="Richter M."/>
            <person name="Garcia-Salamanca A."/>
            <person name="Yarza P."/>
            <person name="Suarez-Suarez A."/>
            <person name="Solano J."/>
            <person name="Alcaide M."/>
            <person name="van Dillewijn P."/>
            <person name="Molina-Henares M.A."/>
            <person name="Lopez-Cortes N."/>
            <person name="Al-Ramahi Y."/>
            <person name="Guerrero C."/>
            <person name="Acosta A."/>
            <person name="de Eugenio L.I."/>
            <person name="Martinez V."/>
            <person name="Marques S."/>
            <person name="Rojo F."/>
            <person name="Santero E."/>
            <person name="Genilloud O."/>
            <person name="Perez-Perez J."/>
            <person name="Rossello-Mora R."/>
            <person name="Ramos J.L."/>
        </authorList>
    </citation>
    <scope>NUCLEOTIDE SEQUENCE</scope>
</reference>
<evidence type="ECO:0000259" key="1">
    <source>
        <dbReference type="Pfam" id="PF01208"/>
    </source>
</evidence>
<dbReference type="InterPro" id="IPR038071">
    <property type="entry name" value="UROD/MetE-like_sf"/>
</dbReference>
<reference evidence="2" key="1">
    <citation type="submission" date="2010-07" db="EMBL/GenBank/DDBJ databases">
        <authorList>
            <consortium name="CONSOLIDER consortium CSD2007-00005"/>
            <person name="Guazzaroni M.-E."/>
            <person name="Richter M."/>
            <person name="Garcia-Salamanca A."/>
            <person name="Yarza P."/>
            <person name="Ferrer M."/>
        </authorList>
    </citation>
    <scope>NUCLEOTIDE SEQUENCE</scope>
</reference>
<sequence>MTPRERVLTILKGQQPDQVPWFGDLSYWFASLNSTGKMPDHYRGEGEFQFHRDLGVGFYLQGYFPFRPEYEGVRIHHAQRGHEFVDTVDTPVGNLRQVRRYLPESFCEAIVEHYVKDWRDLAVIRYWYEHAHYVPEYDLAHRRYEVIGDNGVVLCYLPKSPLMELIVLLAGLEATTHLWVDAQEEFDETLRVLSTKADEAAAIAVRSPAECLMIPENLSSEMVGKQWFERYLRPYEERWNACIEEAGKYSFVHMDGTLRGLIAEVASSGFRVIEALTPAPAGDIPMSELRSRVGSDQTILWGGLPGAYFSDTVGDQDFDRFVVETLEVMTSAPRFVLGVADQVPPDARLERIRRVGELTERYGNY</sequence>
<feature type="domain" description="Uroporphyrinogen decarboxylase (URO-D)" evidence="1">
    <location>
        <begin position="171"/>
        <end position="361"/>
    </location>
</feature>
<proteinExistence type="predicted"/>
<dbReference type="InterPro" id="IPR000257">
    <property type="entry name" value="Uroporphyrinogen_deCOase"/>
</dbReference>
<protein>
    <submittedName>
        <fullName evidence="2">Uroporphyrinogen-III decarboxylase</fullName>
    </submittedName>
</protein>
<organism evidence="2">
    <name type="scientific">sediment metagenome</name>
    <dbReference type="NCBI Taxonomy" id="749907"/>
    <lineage>
        <taxon>unclassified sequences</taxon>
        <taxon>metagenomes</taxon>
        <taxon>ecological metagenomes</taxon>
    </lineage>
</organism>
<evidence type="ECO:0000313" key="2">
    <source>
        <dbReference type="EMBL" id="EFK96645.1"/>
    </source>
</evidence>
<dbReference type="Gene3D" id="3.20.20.210">
    <property type="match status" value="1"/>
</dbReference>
<dbReference type="EMBL" id="ADZX01000432">
    <property type="protein sequence ID" value="EFK96645.1"/>
    <property type="molecule type" value="Genomic_DNA"/>
</dbReference>
<dbReference type="GO" id="GO:0006779">
    <property type="term" value="P:porphyrin-containing compound biosynthetic process"/>
    <property type="evidence" value="ECO:0007669"/>
    <property type="project" value="InterPro"/>
</dbReference>
<accession>D9PII0</accession>
<gene>
    <name evidence="2" type="ORF">LDC_1338</name>
</gene>